<dbReference type="InterPro" id="IPR008844">
    <property type="entry name" value="Spore_GerAC-like"/>
</dbReference>
<sequence length="455" mass="51620">MDDGSCNNDYQLYIPGRNGPLQAAQNQAQKSRPCCHRHHFHLNLYSARGNGHNRLWQGGVLSRAYFQFCPSFSHVYRSSIFKERGCGALRTVKLAWLLIIVLILGGCWDERLLKNSRLVYISAFDLSEDGKYKTTSIIRNTTKVPNPQQEATNEIAKGEGLNIRDTRLTLNRSLAGEFDPSKSKVLILGEELAKRDIYTVLDIVYRIPRTPIIAKVALADGSAGAMLAENHKNEPLLGEFLYELLLNSEKSTEIQELTVQNICTILFDEGKDFMVPFIKNNDENKKIEVSGSALFHDRIFTGKVLTPEQSSLLLLFMDRMNKECRFAYKLSKGETVTFAVNKVKRDLHFTYNYGRAVFKADLSIDINIEEYPLDHLHEKKIAEELAGEISQKMSVDAKEIFGILKEEKADLLGVGRELIAFHPDIWRNIKGSDYYEKVDVKSEVRIHISGNGIIN</sequence>
<comment type="caution">
    <text evidence="10">The sequence shown here is derived from an EMBL/GenBank/DDBJ whole genome shotgun (WGS) entry which is preliminary data.</text>
</comment>
<keyword evidence="4" id="KW-0732">Signal</keyword>
<evidence type="ECO:0000256" key="3">
    <source>
        <dbReference type="ARBA" id="ARBA00022544"/>
    </source>
</evidence>
<proteinExistence type="inferred from homology"/>
<keyword evidence="6" id="KW-0564">Palmitate</keyword>
<dbReference type="Pfam" id="PF25198">
    <property type="entry name" value="Spore_GerAC_N"/>
    <property type="match status" value="1"/>
</dbReference>
<protein>
    <submittedName>
        <fullName evidence="10">Ger(X)C family spore germination protein</fullName>
    </submittedName>
</protein>
<dbReference type="PANTHER" id="PTHR35789:SF1">
    <property type="entry name" value="SPORE GERMINATION PROTEIN B3"/>
    <property type="match status" value="1"/>
</dbReference>
<comment type="similarity">
    <text evidence="2">Belongs to the GerABKC lipoprotein family.</text>
</comment>
<evidence type="ECO:0000256" key="1">
    <source>
        <dbReference type="ARBA" id="ARBA00004635"/>
    </source>
</evidence>
<dbReference type="AlphaFoldDB" id="A0A5D4RCV9"/>
<dbReference type="PANTHER" id="PTHR35789">
    <property type="entry name" value="SPORE GERMINATION PROTEIN B3"/>
    <property type="match status" value="1"/>
</dbReference>
<dbReference type="InterPro" id="IPR046953">
    <property type="entry name" value="Spore_GerAC-like_C"/>
</dbReference>
<dbReference type="InterPro" id="IPR057336">
    <property type="entry name" value="GerAC_N"/>
</dbReference>
<evidence type="ECO:0000313" key="11">
    <source>
        <dbReference type="Proteomes" id="UP000322139"/>
    </source>
</evidence>
<comment type="subcellular location">
    <subcellularLocation>
        <location evidence="1">Membrane</location>
        <topology evidence="1">Lipid-anchor</topology>
    </subcellularLocation>
</comment>
<accession>A0A5D4RCV9</accession>
<feature type="domain" description="Spore germination protein N-terminal" evidence="9">
    <location>
        <begin position="109"/>
        <end position="279"/>
    </location>
</feature>
<dbReference type="InterPro" id="IPR038501">
    <property type="entry name" value="Spore_GerAC_C_sf"/>
</dbReference>
<dbReference type="GO" id="GO:0009847">
    <property type="term" value="P:spore germination"/>
    <property type="evidence" value="ECO:0007669"/>
    <property type="project" value="InterPro"/>
</dbReference>
<feature type="domain" description="Spore germination GerAC-like C-terminal" evidence="8">
    <location>
        <begin position="290"/>
        <end position="452"/>
    </location>
</feature>
<keyword evidence="7" id="KW-0449">Lipoprotein</keyword>
<evidence type="ECO:0000256" key="5">
    <source>
        <dbReference type="ARBA" id="ARBA00023136"/>
    </source>
</evidence>
<keyword evidence="3" id="KW-0309">Germination</keyword>
<evidence type="ECO:0000256" key="4">
    <source>
        <dbReference type="ARBA" id="ARBA00022729"/>
    </source>
</evidence>
<evidence type="ECO:0000256" key="7">
    <source>
        <dbReference type="ARBA" id="ARBA00023288"/>
    </source>
</evidence>
<dbReference type="GO" id="GO:0016020">
    <property type="term" value="C:membrane"/>
    <property type="evidence" value="ECO:0007669"/>
    <property type="project" value="UniProtKB-SubCell"/>
</dbReference>
<dbReference type="Gene3D" id="3.30.300.210">
    <property type="entry name" value="Nutrient germinant receptor protein C, domain 3"/>
    <property type="match status" value="1"/>
</dbReference>
<evidence type="ECO:0000256" key="6">
    <source>
        <dbReference type="ARBA" id="ARBA00023139"/>
    </source>
</evidence>
<dbReference type="Pfam" id="PF05504">
    <property type="entry name" value="Spore_GerAC"/>
    <property type="match status" value="1"/>
</dbReference>
<dbReference type="EMBL" id="VTER01000006">
    <property type="protein sequence ID" value="TYS47804.1"/>
    <property type="molecule type" value="Genomic_DNA"/>
</dbReference>
<dbReference type="Proteomes" id="UP000322139">
    <property type="component" value="Unassembled WGS sequence"/>
</dbReference>
<organism evidence="10 11">
    <name type="scientific">Bacillus infantis</name>
    <dbReference type="NCBI Taxonomy" id="324767"/>
    <lineage>
        <taxon>Bacteria</taxon>
        <taxon>Bacillati</taxon>
        <taxon>Bacillota</taxon>
        <taxon>Bacilli</taxon>
        <taxon>Bacillales</taxon>
        <taxon>Bacillaceae</taxon>
        <taxon>Bacillus</taxon>
    </lineage>
</organism>
<reference evidence="10 11" key="1">
    <citation type="submission" date="2019-08" db="EMBL/GenBank/DDBJ databases">
        <title>Bacillus genomes from the desert of Cuatro Cienegas, Coahuila.</title>
        <authorList>
            <person name="Olmedo-Alvarez G."/>
        </authorList>
    </citation>
    <scope>NUCLEOTIDE SEQUENCE [LARGE SCALE GENOMIC DNA]</scope>
    <source>
        <strain evidence="10 11">CH446_14T</strain>
    </source>
</reference>
<evidence type="ECO:0000259" key="8">
    <source>
        <dbReference type="Pfam" id="PF05504"/>
    </source>
</evidence>
<evidence type="ECO:0000256" key="2">
    <source>
        <dbReference type="ARBA" id="ARBA00007886"/>
    </source>
</evidence>
<gene>
    <name evidence="10" type="ORF">FZD51_12800</name>
</gene>
<dbReference type="NCBIfam" id="TIGR02887">
    <property type="entry name" value="spore_ger_x_C"/>
    <property type="match status" value="1"/>
</dbReference>
<evidence type="ECO:0000259" key="9">
    <source>
        <dbReference type="Pfam" id="PF25198"/>
    </source>
</evidence>
<keyword evidence="5" id="KW-0472">Membrane</keyword>
<evidence type="ECO:0000313" key="10">
    <source>
        <dbReference type="EMBL" id="TYS47804.1"/>
    </source>
</evidence>
<name>A0A5D4RCV9_9BACI</name>